<accession>A0ABP7WC20</accession>
<evidence type="ECO:0000313" key="2">
    <source>
        <dbReference type="EMBL" id="GAA4084618.1"/>
    </source>
</evidence>
<dbReference type="Gene3D" id="3.20.20.190">
    <property type="entry name" value="Phosphatidylinositol (PI) phosphodiesterase"/>
    <property type="match status" value="1"/>
</dbReference>
<evidence type="ECO:0000259" key="1">
    <source>
        <dbReference type="PROSITE" id="PS51704"/>
    </source>
</evidence>
<dbReference type="InterPro" id="IPR017946">
    <property type="entry name" value="PLC-like_Pdiesterase_TIM-brl"/>
</dbReference>
<evidence type="ECO:0000313" key="3">
    <source>
        <dbReference type="Proteomes" id="UP001500841"/>
    </source>
</evidence>
<comment type="caution">
    <text evidence="2">The sequence shown here is derived from an EMBL/GenBank/DDBJ whole genome shotgun (WGS) entry which is preliminary data.</text>
</comment>
<dbReference type="PROSITE" id="PS51704">
    <property type="entry name" value="GP_PDE"/>
    <property type="match status" value="1"/>
</dbReference>
<dbReference type="PANTHER" id="PTHR46211:SF14">
    <property type="entry name" value="GLYCEROPHOSPHODIESTER PHOSPHODIESTERASE"/>
    <property type="match status" value="1"/>
</dbReference>
<proteinExistence type="predicted"/>
<organism evidence="2 3">
    <name type="scientific">Mucilaginibacter panaciglaebae</name>
    <dbReference type="NCBI Taxonomy" id="502331"/>
    <lineage>
        <taxon>Bacteria</taxon>
        <taxon>Pseudomonadati</taxon>
        <taxon>Bacteroidota</taxon>
        <taxon>Sphingobacteriia</taxon>
        <taxon>Sphingobacteriales</taxon>
        <taxon>Sphingobacteriaceae</taxon>
        <taxon>Mucilaginibacter</taxon>
    </lineage>
</organism>
<dbReference type="SUPFAM" id="SSF51695">
    <property type="entry name" value="PLC-like phosphodiesterases"/>
    <property type="match status" value="1"/>
</dbReference>
<keyword evidence="3" id="KW-1185">Reference proteome</keyword>
<name>A0ABP7WC20_9SPHI</name>
<dbReference type="Pfam" id="PF03009">
    <property type="entry name" value="GDPD"/>
    <property type="match status" value="1"/>
</dbReference>
<dbReference type="PANTHER" id="PTHR46211">
    <property type="entry name" value="GLYCEROPHOSPHORYL DIESTER PHOSPHODIESTERASE"/>
    <property type="match status" value="1"/>
</dbReference>
<dbReference type="EMBL" id="BAABCV010000001">
    <property type="protein sequence ID" value="GAA4084618.1"/>
    <property type="molecule type" value="Genomic_DNA"/>
</dbReference>
<reference evidence="3" key="1">
    <citation type="journal article" date="2019" name="Int. J. Syst. Evol. Microbiol.">
        <title>The Global Catalogue of Microorganisms (GCM) 10K type strain sequencing project: providing services to taxonomists for standard genome sequencing and annotation.</title>
        <authorList>
            <consortium name="The Broad Institute Genomics Platform"/>
            <consortium name="The Broad Institute Genome Sequencing Center for Infectious Disease"/>
            <person name="Wu L."/>
            <person name="Ma J."/>
        </authorList>
    </citation>
    <scope>NUCLEOTIDE SEQUENCE [LARGE SCALE GENOMIC DNA]</scope>
    <source>
        <strain evidence="3">JCM 17085</strain>
    </source>
</reference>
<dbReference type="InterPro" id="IPR030395">
    <property type="entry name" value="GP_PDE_dom"/>
</dbReference>
<dbReference type="Proteomes" id="UP001500841">
    <property type="component" value="Unassembled WGS sequence"/>
</dbReference>
<dbReference type="PROSITE" id="PS51257">
    <property type="entry name" value="PROKAR_LIPOPROTEIN"/>
    <property type="match status" value="1"/>
</dbReference>
<protein>
    <submittedName>
        <fullName evidence="2">Glycerophosphodiester phosphodiesterase family protein</fullName>
    </submittedName>
</protein>
<feature type="domain" description="GP-PDE" evidence="1">
    <location>
        <begin position="38"/>
        <end position="308"/>
    </location>
</feature>
<sequence length="308" mass="34619">MNKNFNRAICGTVCLMGTLALSCNSLKPASYKKSYPTFFKVGHRGTRGLMPENTIPAMEKGIEVGANMVEMDVHITKDGQVIVYHDESFDPTYTLMPNGSDIPVKERTRYTFYQMNYADIKPFIIGTKAYPAYPQQQSLKTYTPLLGELIDSVDAYTQAKGLPGVYYLVEIKSAEKTDGFDQPAPAEYMKKVMNVLKPKKLGKRLIIQSFDMRPLQVLHSEYPEIALGYLTSDKTLSVAGDISKLGFAPMFYNPYGKLITAEMVKQCHEKGMLIAPWTINTVAEMRHFKSIGVDGIITDYPNLFKELQ</sequence>
<dbReference type="RefSeq" id="WP_345100393.1">
    <property type="nucleotide sequence ID" value="NZ_BAABCV010000001.1"/>
</dbReference>
<gene>
    <name evidence="2" type="ORF">GCM10022392_01720</name>
</gene>